<dbReference type="PROSITE" id="PS50109">
    <property type="entry name" value="HIS_KIN"/>
    <property type="match status" value="1"/>
</dbReference>
<dbReference type="InterPro" id="IPR004358">
    <property type="entry name" value="Sig_transdc_His_kin-like_C"/>
</dbReference>
<dbReference type="Gene3D" id="1.10.287.130">
    <property type="match status" value="1"/>
</dbReference>
<gene>
    <name evidence="8" type="ORF">HTY61_02025</name>
</gene>
<accession>A0A6N1V8M7</accession>
<dbReference type="KEGG" id="orm:HTY61_02025"/>
<dbReference type="InterPro" id="IPR013656">
    <property type="entry name" value="PAS_4"/>
</dbReference>
<dbReference type="InterPro" id="IPR036890">
    <property type="entry name" value="HATPase_C_sf"/>
</dbReference>
<dbReference type="SMART" id="SM00387">
    <property type="entry name" value="HATPase_c"/>
    <property type="match status" value="1"/>
</dbReference>
<protein>
    <recommendedName>
        <fullName evidence="2">histidine kinase</fullName>
        <ecNumber evidence="2">2.7.13.3</ecNumber>
    </recommendedName>
</protein>
<dbReference type="InterPro" id="IPR035965">
    <property type="entry name" value="PAS-like_dom_sf"/>
</dbReference>
<organism evidence="8 9">
    <name type="scientific">Oricola thermophila</name>
    <dbReference type="NCBI Taxonomy" id="2742145"/>
    <lineage>
        <taxon>Bacteria</taxon>
        <taxon>Pseudomonadati</taxon>
        <taxon>Pseudomonadota</taxon>
        <taxon>Alphaproteobacteria</taxon>
        <taxon>Hyphomicrobiales</taxon>
        <taxon>Ahrensiaceae</taxon>
        <taxon>Oricola</taxon>
    </lineage>
</organism>
<comment type="catalytic activity">
    <reaction evidence="1">
        <text>ATP + protein L-histidine = ADP + protein N-phospho-L-histidine.</text>
        <dbReference type="EC" id="2.7.13.3"/>
    </reaction>
</comment>
<dbReference type="Pfam" id="PF02518">
    <property type="entry name" value="HATPase_c"/>
    <property type="match status" value="1"/>
</dbReference>
<dbReference type="NCBIfam" id="TIGR00229">
    <property type="entry name" value="sensory_box"/>
    <property type="match status" value="1"/>
</dbReference>
<dbReference type="AlphaFoldDB" id="A0A6N1V8M7"/>
<dbReference type="PANTHER" id="PTHR43065">
    <property type="entry name" value="SENSOR HISTIDINE KINASE"/>
    <property type="match status" value="1"/>
</dbReference>
<evidence type="ECO:0000256" key="3">
    <source>
        <dbReference type="ARBA" id="ARBA00022553"/>
    </source>
</evidence>
<feature type="domain" description="Histidine kinase" evidence="6">
    <location>
        <begin position="214"/>
        <end position="452"/>
    </location>
</feature>
<dbReference type="PANTHER" id="PTHR43065:SF42">
    <property type="entry name" value="TWO-COMPONENT SENSOR PPRA"/>
    <property type="match status" value="1"/>
</dbReference>
<dbReference type="SUPFAM" id="SSF55785">
    <property type="entry name" value="PYP-like sensor domain (PAS domain)"/>
    <property type="match status" value="1"/>
</dbReference>
<dbReference type="SUPFAM" id="SSF55874">
    <property type="entry name" value="ATPase domain of HSP90 chaperone/DNA topoisomerase II/histidine kinase"/>
    <property type="match status" value="1"/>
</dbReference>
<dbReference type="InterPro" id="IPR036097">
    <property type="entry name" value="HisK_dim/P_sf"/>
</dbReference>
<dbReference type="SUPFAM" id="SSF47384">
    <property type="entry name" value="Homodimeric domain of signal transducing histidine kinase"/>
    <property type="match status" value="1"/>
</dbReference>
<keyword evidence="4" id="KW-0175">Coiled coil</keyword>
<dbReference type="GO" id="GO:0000155">
    <property type="term" value="F:phosphorelay sensor kinase activity"/>
    <property type="evidence" value="ECO:0007669"/>
    <property type="project" value="InterPro"/>
</dbReference>
<dbReference type="InterPro" id="IPR003661">
    <property type="entry name" value="HisK_dim/P_dom"/>
</dbReference>
<dbReference type="CDD" id="cd00082">
    <property type="entry name" value="HisKA"/>
    <property type="match status" value="1"/>
</dbReference>
<dbReference type="InterPro" id="IPR000014">
    <property type="entry name" value="PAS"/>
</dbReference>
<dbReference type="Gene3D" id="3.30.565.10">
    <property type="entry name" value="Histidine kinase-like ATPase, C-terminal domain"/>
    <property type="match status" value="1"/>
</dbReference>
<feature type="region of interest" description="Disordered" evidence="5">
    <location>
        <begin position="1"/>
        <end position="20"/>
    </location>
</feature>
<evidence type="ECO:0000256" key="2">
    <source>
        <dbReference type="ARBA" id="ARBA00012438"/>
    </source>
</evidence>
<dbReference type="SMART" id="SM00388">
    <property type="entry name" value="HisKA"/>
    <property type="match status" value="1"/>
</dbReference>
<evidence type="ECO:0000313" key="8">
    <source>
        <dbReference type="EMBL" id="QKV17326.1"/>
    </source>
</evidence>
<evidence type="ECO:0000259" key="7">
    <source>
        <dbReference type="PROSITE" id="PS50112"/>
    </source>
</evidence>
<keyword evidence="3" id="KW-0597">Phosphoprotein</keyword>
<evidence type="ECO:0000256" key="5">
    <source>
        <dbReference type="SAM" id="MobiDB-lite"/>
    </source>
</evidence>
<dbReference type="EC" id="2.7.13.3" evidence="2"/>
<dbReference type="SMART" id="SM00091">
    <property type="entry name" value="PAS"/>
    <property type="match status" value="1"/>
</dbReference>
<dbReference type="CDD" id="cd00130">
    <property type="entry name" value="PAS"/>
    <property type="match status" value="1"/>
</dbReference>
<dbReference type="Gene3D" id="3.30.450.20">
    <property type="entry name" value="PAS domain"/>
    <property type="match status" value="1"/>
</dbReference>
<proteinExistence type="predicted"/>
<dbReference type="InterPro" id="IPR003594">
    <property type="entry name" value="HATPase_dom"/>
</dbReference>
<evidence type="ECO:0000259" key="6">
    <source>
        <dbReference type="PROSITE" id="PS50109"/>
    </source>
</evidence>
<name>A0A6N1V8M7_9HYPH</name>
<keyword evidence="9" id="KW-1185">Reference proteome</keyword>
<feature type="coiled-coil region" evidence="4">
    <location>
        <begin position="35"/>
        <end position="62"/>
    </location>
</feature>
<dbReference type="InterPro" id="IPR005467">
    <property type="entry name" value="His_kinase_dom"/>
</dbReference>
<dbReference type="Pfam" id="PF08448">
    <property type="entry name" value="PAS_4"/>
    <property type="match status" value="1"/>
</dbReference>
<dbReference type="EMBL" id="CP054836">
    <property type="protein sequence ID" value="QKV17326.1"/>
    <property type="molecule type" value="Genomic_DNA"/>
</dbReference>
<sequence length="456" mass="49758">MLSSMDKSGPFAGKLPRGKSLPIGDGGEDVWIDVIQKMDEVYAELVRSQTELEEKNVRLEEAHDFIGSVLAAMTDVVIVCDADGLIQQVNPALESAAGRRESELLGLPVTDIFDEASRAAVAGFLPELKNSGSVAQHDVCLAGPDQGNALVSVNCTPRRDSRGRLVGMVLVGRPIGELQRAYRELDAAHQKLTQTQQRMLVSEKMAALGRLVAGVAHELNNPISFVFGNMYALKRYGEALTRYLAACDEGGSREEMEELRKQLKIDRVLHDIGPLVDGTLEGAERVRDIVQDLRRFSSNQEETLETFNVTRLVRTAADWVIKTQRVKPSVRLDIPDKLEIRGRKGQLHQILVNLVQNAADMLEGNPGGEIVISGEKVDGEVVIRVVDNGPGIPPDRIDKIFEPFFTTKPIGEGTGLGLYVSYNMAVKQGGDLTAANRPEGGAEFTVRVPFDDNAPA</sequence>
<evidence type="ECO:0000256" key="4">
    <source>
        <dbReference type="SAM" id="Coils"/>
    </source>
</evidence>
<evidence type="ECO:0000256" key="1">
    <source>
        <dbReference type="ARBA" id="ARBA00000085"/>
    </source>
</evidence>
<dbReference type="RefSeq" id="WP_175275222.1">
    <property type="nucleotide sequence ID" value="NZ_CP054836.1"/>
</dbReference>
<dbReference type="PRINTS" id="PR00344">
    <property type="entry name" value="BCTRLSENSOR"/>
</dbReference>
<evidence type="ECO:0000313" key="9">
    <source>
        <dbReference type="Proteomes" id="UP000509367"/>
    </source>
</evidence>
<reference evidence="8 9" key="1">
    <citation type="submission" date="2020-06" db="EMBL/GenBank/DDBJ databases">
        <title>Oricola thermophila sp. nov. isolated from a tidal sediments.</title>
        <authorList>
            <person name="Kwon K.K."/>
            <person name="Yang S.-H."/>
            <person name="Park M.-J."/>
        </authorList>
    </citation>
    <scope>NUCLEOTIDE SEQUENCE [LARGE SCALE GENOMIC DNA]</scope>
    <source>
        <strain evidence="8 9">MEBiC13590</strain>
    </source>
</reference>
<dbReference type="Proteomes" id="UP000509367">
    <property type="component" value="Chromosome"/>
</dbReference>
<dbReference type="PROSITE" id="PS50112">
    <property type="entry name" value="PAS"/>
    <property type="match status" value="1"/>
</dbReference>
<feature type="domain" description="PAS" evidence="7">
    <location>
        <begin position="62"/>
        <end position="132"/>
    </location>
</feature>